<dbReference type="PROSITE" id="PS51257">
    <property type="entry name" value="PROKAR_LIPOPROTEIN"/>
    <property type="match status" value="1"/>
</dbReference>
<reference evidence="1 2" key="1">
    <citation type="journal article" date="2018" name="ISME J.">
        <title>Endosymbiont genomes yield clues of tubeworm success.</title>
        <authorList>
            <person name="Li Y."/>
            <person name="Liles M.R."/>
            <person name="Halanych K.M."/>
        </authorList>
    </citation>
    <scope>NUCLEOTIDE SEQUENCE [LARGE SCALE GENOMIC DNA]</scope>
    <source>
        <strain evidence="1">A1462</strain>
    </source>
</reference>
<evidence type="ECO:0008006" key="3">
    <source>
        <dbReference type="Google" id="ProtNLM"/>
    </source>
</evidence>
<dbReference type="Proteomes" id="UP000254771">
    <property type="component" value="Unassembled WGS sequence"/>
</dbReference>
<organism evidence="1 2">
    <name type="scientific">endosymbiont of Escarpia spicata</name>
    <dbReference type="NCBI Taxonomy" id="2200908"/>
    <lineage>
        <taxon>Bacteria</taxon>
        <taxon>Pseudomonadati</taxon>
        <taxon>Pseudomonadota</taxon>
        <taxon>Gammaproteobacteria</taxon>
        <taxon>sulfur-oxidizing symbionts</taxon>
    </lineage>
</organism>
<comment type="caution">
    <text evidence="1">The sequence shown here is derived from an EMBL/GenBank/DDBJ whole genome shotgun (WGS) entry which is preliminary data.</text>
</comment>
<dbReference type="AlphaFoldDB" id="A0A370D9B1"/>
<accession>A0A370D9B1</accession>
<keyword evidence="2" id="KW-1185">Reference proteome</keyword>
<gene>
    <name evidence="1" type="ORF">DIZ78_18025</name>
</gene>
<protein>
    <recommendedName>
        <fullName evidence="3">DUF2846 domain-containing protein</fullName>
    </recommendedName>
</protein>
<dbReference type="EMBL" id="QFXE01000023">
    <property type="protein sequence ID" value="RDH80954.1"/>
    <property type="molecule type" value="Genomic_DNA"/>
</dbReference>
<evidence type="ECO:0000313" key="1">
    <source>
        <dbReference type="EMBL" id="RDH80954.1"/>
    </source>
</evidence>
<name>A0A370D9B1_9GAMM</name>
<proteinExistence type="predicted"/>
<sequence length="167" mass="18769">MIKPFIWIALLVSVTPLLLTGCSGNTFGVKEVAFTPPPPPTDEQTQIFVFREDSAFGGARKFSIINNDTIVGVVTPGTFTHYTVKSGENEVVAYMSPSPLTHLRVLHNPGKTIYLFCHMGYTTGIFIKEIDEEKAKALMQTFKYTEIAVKAARAKMDYKQYYDNLYR</sequence>
<evidence type="ECO:0000313" key="2">
    <source>
        <dbReference type="Proteomes" id="UP000254771"/>
    </source>
</evidence>